<feature type="region of interest" description="Disordered" evidence="1">
    <location>
        <begin position="47"/>
        <end position="68"/>
    </location>
</feature>
<keyword evidence="3" id="KW-1185">Reference proteome</keyword>
<dbReference type="Proteomes" id="UP000078542">
    <property type="component" value="Unassembled WGS sequence"/>
</dbReference>
<dbReference type="STRING" id="456900.A0A151IKN2"/>
<feature type="compositionally biased region" description="Low complexity" evidence="1">
    <location>
        <begin position="48"/>
        <end position="61"/>
    </location>
</feature>
<dbReference type="EMBL" id="KQ977183">
    <property type="protein sequence ID" value="KYN05090.1"/>
    <property type="molecule type" value="Genomic_DNA"/>
</dbReference>
<feature type="region of interest" description="Disordered" evidence="1">
    <location>
        <begin position="83"/>
        <end position="129"/>
    </location>
</feature>
<protein>
    <recommendedName>
        <fullName evidence="4">DUF4218 domain-containing protein</fullName>
    </recommendedName>
</protein>
<accession>A0A151IKN2</accession>
<feature type="compositionally biased region" description="Low complexity" evidence="1">
    <location>
        <begin position="92"/>
        <end position="114"/>
    </location>
</feature>
<sequence>MFKIKYFKRRLERKVNKVEHKTARLERISLILHESFNDVVFNNECRQDCSSSNDESQSEDSIIQEGRIQEDCTATVSTNLDGNDDYNDNFDDNNQSNGNIDINGSVGDSSSNGYDSDDSGSTESTNFDTDRDHNQIELYFENDKEKEAYFIKVLRIWALQSGLLSMRKLDSLLAQLKPLFHNIPLSYKTLLDTPSSIQIMQITGGQLWYKGITTNLNSMNLKSYLEIHKKIVIDVNADGLPLFKSSREHFWPLLGRLVGTKNQPFVISLTLFQSAIVSELHEFLYYFVNEIHYLKENGYMYNDQRFEFCIQNFICDAPARSFMKGIVEHGAYFACEKTNESFINRDQSNHHRHNNQSPLEELGIGMVSQFPLDGMHLVYLGVFRRLLLAWQKWNGPWKLHVRTVAQISDDLLVGKTTCPQDFNRKPRNLNELKYYKATEFRRLLLYDGIVVLKNHLNENIYKHFLLLHCAIYILSSPSLVQTFCHYAEEFLNIFISHSVVIYGQKFVVYNVHSLCHLAQECYLHGDLESFSAFVFENKLKSLKASLKSGYKPLQQAAFRDIESSENIDIIMDKKDNQVTLSMSHFYDNEVLNGQQYRRISINNVVLQLNGKDSYVKMNNEEVIAIVNIVQRDDRVFLIGHAFLRSEDFYQYPISSSLLGICMVSHKDEQRKIFPISDIKAKCWMIPYEECYVCIPLLHTSPIFN</sequence>
<evidence type="ECO:0008006" key="4">
    <source>
        <dbReference type="Google" id="ProtNLM"/>
    </source>
</evidence>
<evidence type="ECO:0000256" key="1">
    <source>
        <dbReference type="SAM" id="MobiDB-lite"/>
    </source>
</evidence>
<evidence type="ECO:0000313" key="3">
    <source>
        <dbReference type="Proteomes" id="UP000078542"/>
    </source>
</evidence>
<organism evidence="2 3">
    <name type="scientific">Cyphomyrmex costatus</name>
    <dbReference type="NCBI Taxonomy" id="456900"/>
    <lineage>
        <taxon>Eukaryota</taxon>
        <taxon>Metazoa</taxon>
        <taxon>Ecdysozoa</taxon>
        <taxon>Arthropoda</taxon>
        <taxon>Hexapoda</taxon>
        <taxon>Insecta</taxon>
        <taxon>Pterygota</taxon>
        <taxon>Neoptera</taxon>
        <taxon>Endopterygota</taxon>
        <taxon>Hymenoptera</taxon>
        <taxon>Apocrita</taxon>
        <taxon>Aculeata</taxon>
        <taxon>Formicoidea</taxon>
        <taxon>Formicidae</taxon>
        <taxon>Myrmicinae</taxon>
        <taxon>Cyphomyrmex</taxon>
    </lineage>
</organism>
<reference evidence="2 3" key="1">
    <citation type="submission" date="2016-03" db="EMBL/GenBank/DDBJ databases">
        <title>Cyphomyrmex costatus WGS genome.</title>
        <authorList>
            <person name="Nygaard S."/>
            <person name="Hu H."/>
            <person name="Boomsma J."/>
            <person name="Zhang G."/>
        </authorList>
    </citation>
    <scope>NUCLEOTIDE SEQUENCE [LARGE SCALE GENOMIC DNA]</scope>
    <source>
        <strain evidence="2">MS0001</strain>
        <tissue evidence="2">Whole body</tissue>
    </source>
</reference>
<dbReference type="AlphaFoldDB" id="A0A151IKN2"/>
<proteinExistence type="predicted"/>
<evidence type="ECO:0000313" key="2">
    <source>
        <dbReference type="EMBL" id="KYN05090.1"/>
    </source>
</evidence>
<name>A0A151IKN2_9HYME</name>
<gene>
    <name evidence="2" type="ORF">ALC62_04019</name>
</gene>
<dbReference type="PANTHER" id="PTHR33053">
    <property type="entry name" value="PROTEIN, PUTATIVE-RELATED"/>
    <property type="match status" value="1"/>
</dbReference>